<dbReference type="GO" id="GO:0006177">
    <property type="term" value="P:GMP biosynthetic process"/>
    <property type="evidence" value="ECO:0007669"/>
    <property type="project" value="UniProtKB-UniRule"/>
</dbReference>
<dbReference type="InterPro" id="IPR015875">
    <property type="entry name" value="IMP_DH/GMP_Rdtase_CS"/>
</dbReference>
<protein>
    <recommendedName>
        <fullName evidence="13 19">Inosine-5'-monophosphate dehydrogenase</fullName>
        <shortName evidence="13">IMP dehydrogenase</shortName>
        <shortName evidence="13">IMPD</shortName>
        <shortName evidence="13">IMPDH</shortName>
        <ecNumber evidence="13 19">1.1.1.205</ecNumber>
    </recommendedName>
</protein>
<keyword evidence="4 13" id="KW-0479">Metal-binding</keyword>
<gene>
    <name evidence="13" type="primary">guaB</name>
    <name evidence="21" type="ORF">COT24_01005</name>
</gene>
<evidence type="ECO:0000256" key="8">
    <source>
        <dbReference type="ARBA" id="ARBA00022958"/>
    </source>
</evidence>
<dbReference type="UniPathway" id="UPA00601">
    <property type="reaction ID" value="UER00295"/>
</dbReference>
<dbReference type="FunFam" id="3.20.20.70:FF:000003">
    <property type="entry name" value="GMP reductase"/>
    <property type="match status" value="1"/>
</dbReference>
<sequence>MFAQFEKTLTFDDVLLVPRKSAVLPKETDVATRLTKKISLKIPLLSSPMDTVTECKMAIALALQGGIGIIHKNFSPERQAQEVTYVKRFENGFIENPVTLQPEDKIADVAEIKNTKGYKKIPIVNGKNKLVGLLTELDYFLPDDEKLPIKFRMKPVNKIVMGKQGITLKRANTIIRENNLSVLPIVNQEGKLVSMVTRSDLEKNELYPQACKDEKKQLRVGAAISVGQEAIERARLLVGAGTDVLVIDTAHGHSQGVLNTLRTLKKDRIFSKVEVIAGNVATEEGVRDLIRAGADAIKVGVGSGSICTTRIIAGVGVPQISTIKAAVKGRGKNNVPIISDGGVRYSGDIVKALAAGADSVMIGGLFAGCDETPGRIEYEGGRIYKSYRGMGSLEAMTKGSKDRYGQADQKDVTKLVPEGITGKVLYKGHLADYVYQIIGGLRSGMGYLGAKTIKELQQKARFIKISNAGLKESHPHDISIAKQAPNYPAD</sequence>
<comment type="function">
    <text evidence="13">Catalyzes the conversion of inosine 5'-phosphate (IMP) to xanthosine 5'-phosphate (XMP), the first committed and rate-limiting step in the de novo synthesis of guanine nucleotides, and therefore plays an important role in the regulation of cell growth.</text>
</comment>
<evidence type="ECO:0000256" key="19">
    <source>
        <dbReference type="RuleBase" id="RU003928"/>
    </source>
</evidence>
<dbReference type="HAMAP" id="MF_01964">
    <property type="entry name" value="IMPDH"/>
    <property type="match status" value="1"/>
</dbReference>
<dbReference type="PIRSF" id="PIRSF000130">
    <property type="entry name" value="IMPDH"/>
    <property type="match status" value="1"/>
</dbReference>
<dbReference type="PROSITE" id="PS51371">
    <property type="entry name" value="CBS"/>
    <property type="match status" value="2"/>
</dbReference>
<evidence type="ECO:0000256" key="9">
    <source>
        <dbReference type="ARBA" id="ARBA00023002"/>
    </source>
</evidence>
<evidence type="ECO:0000256" key="3">
    <source>
        <dbReference type="ARBA" id="ARBA00011881"/>
    </source>
</evidence>
<keyword evidence="8 13" id="KW-0630">Potassium</keyword>
<evidence type="ECO:0000256" key="17">
    <source>
        <dbReference type="PROSITE-ProRule" id="PRU00703"/>
    </source>
</evidence>
<dbReference type="EC" id="1.1.1.205" evidence="13 19"/>
<dbReference type="CDD" id="cd04601">
    <property type="entry name" value="CBS_pair_IMPDH"/>
    <property type="match status" value="1"/>
</dbReference>
<dbReference type="GO" id="GO:0046872">
    <property type="term" value="F:metal ion binding"/>
    <property type="evidence" value="ECO:0007669"/>
    <property type="project" value="UniProtKB-UniRule"/>
</dbReference>
<evidence type="ECO:0000256" key="6">
    <source>
        <dbReference type="ARBA" id="ARBA00022749"/>
    </source>
</evidence>
<feature type="binding site" evidence="13">
    <location>
        <position position="418"/>
    </location>
    <ligand>
        <name>IMP</name>
        <dbReference type="ChEBI" id="CHEBI:58053"/>
    </ligand>
</feature>
<dbReference type="InterPro" id="IPR046342">
    <property type="entry name" value="CBS_dom_sf"/>
</dbReference>
<dbReference type="InterPro" id="IPR005990">
    <property type="entry name" value="IMP_DH"/>
</dbReference>
<reference evidence="21 22" key="1">
    <citation type="submission" date="2017-09" db="EMBL/GenBank/DDBJ databases">
        <title>Depth-based differentiation of microbial function through sediment-hosted aquifers and enrichment of novel symbionts in the deep terrestrial subsurface.</title>
        <authorList>
            <person name="Probst A.J."/>
            <person name="Ladd B."/>
            <person name="Jarett J.K."/>
            <person name="Geller-Mcgrath D.E."/>
            <person name="Sieber C.M."/>
            <person name="Emerson J.B."/>
            <person name="Anantharaman K."/>
            <person name="Thomas B.C."/>
            <person name="Malmstrom R."/>
            <person name="Stieglmeier M."/>
            <person name="Klingl A."/>
            <person name="Woyke T."/>
            <person name="Ryan C.M."/>
            <person name="Banfield J.F."/>
        </authorList>
    </citation>
    <scope>NUCLEOTIDE SEQUENCE [LARGE SCALE GENOMIC DNA]</scope>
    <source>
        <strain evidence="21">CG08_land_8_20_14_0_20_40_16</strain>
    </source>
</reference>
<comment type="pathway">
    <text evidence="13 19">Purine metabolism; XMP biosynthesis via de novo pathway; XMP from IMP: step 1/1.</text>
</comment>
<feature type="domain" description="CBS" evidence="20">
    <location>
        <begin position="93"/>
        <end position="149"/>
    </location>
</feature>
<feature type="binding site" evidence="13">
    <location>
        <position position="472"/>
    </location>
    <ligand>
        <name>K(+)</name>
        <dbReference type="ChEBI" id="CHEBI:29103"/>
        <note>ligand shared between two tetrameric partners</note>
    </ligand>
</feature>
<evidence type="ECO:0000256" key="13">
    <source>
        <dbReference type="HAMAP-Rule" id="MF_01964"/>
    </source>
</evidence>
<name>A0A2H0YWP0_9BACT</name>
<dbReference type="GO" id="GO:0003938">
    <property type="term" value="F:IMP dehydrogenase activity"/>
    <property type="evidence" value="ECO:0007669"/>
    <property type="project" value="UniProtKB-UniRule"/>
</dbReference>
<comment type="caution">
    <text evidence="21">The sequence shown here is derived from an EMBL/GenBank/DDBJ whole genome shotgun (WGS) entry which is preliminary data.</text>
</comment>
<feature type="binding site" evidence="13 15">
    <location>
        <begin position="300"/>
        <end position="302"/>
    </location>
    <ligand>
        <name>NAD(+)</name>
        <dbReference type="ChEBI" id="CHEBI:57540"/>
    </ligand>
</feature>
<dbReference type="Gene3D" id="3.20.20.70">
    <property type="entry name" value="Aldolase class I"/>
    <property type="match status" value="1"/>
</dbReference>
<dbReference type="InterPro" id="IPR013785">
    <property type="entry name" value="Aldolase_TIM"/>
</dbReference>
<feature type="binding site" evidence="13">
    <location>
        <position position="305"/>
    </location>
    <ligand>
        <name>IMP</name>
        <dbReference type="ChEBI" id="CHEBI:58053"/>
    </ligand>
</feature>
<dbReference type="AlphaFoldDB" id="A0A2H0YWP0"/>
<evidence type="ECO:0000256" key="4">
    <source>
        <dbReference type="ARBA" id="ARBA00022723"/>
    </source>
</evidence>
<comment type="activity regulation">
    <text evidence="13">Mycophenolic acid (MPA) is a non-competitive inhibitor that prevents formation of the closed enzyme conformation by binding to the same site as the amobile flap. In contrast, mizoribine monophosphate (MZP) is a competitive inhibitor that induces the closed conformation. MPA is a potent inhibitor of mammalian IMPDHs but a poor inhibitor of the bacterial enzymes. MZP is a more potent inhibitor of bacterial IMPDH.</text>
</comment>
<evidence type="ECO:0000259" key="20">
    <source>
        <dbReference type="PROSITE" id="PS51371"/>
    </source>
</evidence>
<evidence type="ECO:0000256" key="1">
    <source>
        <dbReference type="ARBA" id="ARBA00001958"/>
    </source>
</evidence>
<dbReference type="SMART" id="SM01240">
    <property type="entry name" value="IMPDH"/>
    <property type="match status" value="1"/>
</dbReference>
<evidence type="ECO:0000256" key="18">
    <source>
        <dbReference type="RuleBase" id="RU003927"/>
    </source>
</evidence>
<dbReference type="GO" id="GO:0000166">
    <property type="term" value="F:nucleotide binding"/>
    <property type="evidence" value="ECO:0007669"/>
    <property type="project" value="UniProtKB-UniRule"/>
</dbReference>
<feature type="domain" description="CBS" evidence="20">
    <location>
        <begin position="153"/>
        <end position="214"/>
    </location>
</feature>
<dbReference type="EMBL" id="PEXU01000012">
    <property type="protein sequence ID" value="PIS42911.1"/>
    <property type="molecule type" value="Genomic_DNA"/>
</dbReference>
<feature type="binding site" description="in other chain" evidence="13 16">
    <location>
        <position position="307"/>
    </location>
    <ligand>
        <name>K(+)</name>
        <dbReference type="ChEBI" id="CHEBI:29103"/>
        <note>ligand shared between two tetrameric partners</note>
    </ligand>
</feature>
<evidence type="ECO:0000256" key="14">
    <source>
        <dbReference type="PIRSR" id="PIRSR000130-1"/>
    </source>
</evidence>
<comment type="subunit">
    <text evidence="3 13">Homotetramer.</text>
</comment>
<keyword evidence="5" id="KW-0677">Repeat</keyword>
<feature type="binding site" evidence="13">
    <location>
        <position position="474"/>
    </location>
    <ligand>
        <name>K(+)</name>
        <dbReference type="ChEBI" id="CHEBI:29103"/>
        <note>ligand shared between two tetrameric partners</note>
    </ligand>
</feature>
<feature type="binding site" evidence="13">
    <location>
        <position position="248"/>
    </location>
    <ligand>
        <name>NAD(+)</name>
        <dbReference type="ChEBI" id="CHEBI:57540"/>
    </ligand>
</feature>
<comment type="similarity">
    <text evidence="2 13 18">Belongs to the IMPDH/GMPR family.</text>
</comment>
<dbReference type="SUPFAM" id="SSF54631">
    <property type="entry name" value="CBS-domain pair"/>
    <property type="match status" value="1"/>
</dbReference>
<keyword evidence="11 17" id="KW-0129">CBS domain</keyword>
<feature type="active site" description="Thioimidate intermediate" evidence="13 14">
    <location>
        <position position="307"/>
    </location>
</feature>
<dbReference type="Pfam" id="PF00571">
    <property type="entry name" value="CBS"/>
    <property type="match status" value="2"/>
</dbReference>
<dbReference type="CDD" id="cd00381">
    <property type="entry name" value="IMPDH"/>
    <property type="match status" value="1"/>
</dbReference>
<organism evidence="21 22">
    <name type="scientific">Candidatus Kerfeldbacteria bacterium CG08_land_8_20_14_0_20_40_16</name>
    <dbReference type="NCBI Taxonomy" id="2014244"/>
    <lineage>
        <taxon>Bacteria</taxon>
        <taxon>Candidatus Kerfeldiibacteriota</taxon>
    </lineage>
</organism>
<keyword evidence="6 13" id="KW-0332">GMP biosynthesis</keyword>
<evidence type="ECO:0000256" key="15">
    <source>
        <dbReference type="PIRSR" id="PIRSR000130-3"/>
    </source>
</evidence>
<feature type="binding site" description="in other chain" evidence="13 16">
    <location>
        <position position="304"/>
    </location>
    <ligand>
        <name>K(+)</name>
        <dbReference type="ChEBI" id="CHEBI:29103"/>
        <note>ligand shared between two tetrameric partners</note>
    </ligand>
</feature>
<dbReference type="PANTHER" id="PTHR11911">
    <property type="entry name" value="INOSINE-5-MONOPHOSPHATE DEHYDROGENASE RELATED"/>
    <property type="match status" value="1"/>
</dbReference>
<dbReference type="SUPFAM" id="SSF51412">
    <property type="entry name" value="Inosine monophosphate dehydrogenase (IMPDH)"/>
    <property type="match status" value="1"/>
</dbReference>
<feature type="binding site" evidence="13">
    <location>
        <begin position="363"/>
        <end position="364"/>
    </location>
    <ligand>
        <name>IMP</name>
        <dbReference type="ChEBI" id="CHEBI:58053"/>
    </ligand>
</feature>
<feature type="binding site" evidence="13">
    <location>
        <position position="473"/>
    </location>
    <ligand>
        <name>K(+)</name>
        <dbReference type="ChEBI" id="CHEBI:29103"/>
        <note>ligand shared between two tetrameric partners</note>
    </ligand>
</feature>
<dbReference type="Pfam" id="PF00478">
    <property type="entry name" value="IMPDH"/>
    <property type="match status" value="1"/>
</dbReference>
<dbReference type="Proteomes" id="UP000231542">
    <property type="component" value="Unassembled WGS sequence"/>
</dbReference>
<keyword evidence="7 13" id="KW-0658">Purine biosynthesis</keyword>
<feature type="binding site" evidence="13">
    <location>
        <begin position="387"/>
        <end position="391"/>
    </location>
    <ligand>
        <name>IMP</name>
        <dbReference type="ChEBI" id="CHEBI:58053"/>
    </ligand>
</feature>
<dbReference type="InterPro" id="IPR001093">
    <property type="entry name" value="IMP_DH_GMPRt"/>
</dbReference>
<evidence type="ECO:0000256" key="7">
    <source>
        <dbReference type="ARBA" id="ARBA00022755"/>
    </source>
</evidence>
<evidence type="ECO:0000313" key="21">
    <source>
        <dbReference type="EMBL" id="PIS42911.1"/>
    </source>
</evidence>
<dbReference type="PROSITE" id="PS00487">
    <property type="entry name" value="IMP_DH_GMP_RED"/>
    <property type="match status" value="1"/>
</dbReference>
<feature type="binding site" evidence="15">
    <location>
        <begin position="248"/>
        <end position="250"/>
    </location>
    <ligand>
        <name>NAD(+)</name>
        <dbReference type="ChEBI" id="CHEBI:57540"/>
    </ligand>
</feature>
<dbReference type="PANTHER" id="PTHR11911:SF111">
    <property type="entry name" value="INOSINE-5'-MONOPHOSPHATE DEHYDROGENASE"/>
    <property type="match status" value="1"/>
</dbReference>
<comment type="catalytic activity">
    <reaction evidence="12 13 19">
        <text>IMP + NAD(+) + H2O = XMP + NADH + H(+)</text>
        <dbReference type="Rhea" id="RHEA:11708"/>
        <dbReference type="ChEBI" id="CHEBI:15377"/>
        <dbReference type="ChEBI" id="CHEBI:15378"/>
        <dbReference type="ChEBI" id="CHEBI:57464"/>
        <dbReference type="ChEBI" id="CHEBI:57540"/>
        <dbReference type="ChEBI" id="CHEBI:57945"/>
        <dbReference type="ChEBI" id="CHEBI:58053"/>
        <dbReference type="EC" id="1.1.1.205"/>
    </reaction>
</comment>
<proteinExistence type="inferred from homology"/>
<evidence type="ECO:0000256" key="5">
    <source>
        <dbReference type="ARBA" id="ARBA00022737"/>
    </source>
</evidence>
<feature type="binding site" evidence="13">
    <location>
        <begin position="340"/>
        <end position="342"/>
    </location>
    <ligand>
        <name>IMP</name>
        <dbReference type="ChEBI" id="CHEBI:58053"/>
    </ligand>
</feature>
<dbReference type="GO" id="GO:0006183">
    <property type="term" value="P:GTP biosynthetic process"/>
    <property type="evidence" value="ECO:0007669"/>
    <property type="project" value="TreeGrafter"/>
</dbReference>
<evidence type="ECO:0000256" key="11">
    <source>
        <dbReference type="ARBA" id="ARBA00023122"/>
    </source>
</evidence>
<feature type="active site" description="Proton acceptor" evidence="13 14">
    <location>
        <position position="403"/>
    </location>
</feature>
<evidence type="ECO:0000256" key="10">
    <source>
        <dbReference type="ARBA" id="ARBA00023027"/>
    </source>
</evidence>
<dbReference type="InterPro" id="IPR000644">
    <property type="entry name" value="CBS_dom"/>
</dbReference>
<feature type="binding site" description="in other chain" evidence="13 16">
    <location>
        <position position="302"/>
    </location>
    <ligand>
        <name>K(+)</name>
        <dbReference type="ChEBI" id="CHEBI:29103"/>
        <note>ligand shared between two tetrameric partners</note>
    </ligand>
</feature>
<dbReference type="NCBIfam" id="TIGR01302">
    <property type="entry name" value="IMP_dehydrog"/>
    <property type="match status" value="1"/>
</dbReference>
<comment type="caution">
    <text evidence="13">Lacks conserved residue(s) required for the propagation of feature annotation.</text>
</comment>
<evidence type="ECO:0000256" key="12">
    <source>
        <dbReference type="ARBA" id="ARBA00048028"/>
    </source>
</evidence>
<evidence type="ECO:0000313" key="22">
    <source>
        <dbReference type="Proteomes" id="UP000231542"/>
    </source>
</evidence>
<comment type="cofactor">
    <cofactor evidence="1 13">
        <name>K(+)</name>
        <dbReference type="ChEBI" id="CHEBI:29103"/>
    </cofactor>
</comment>
<evidence type="ECO:0000256" key="2">
    <source>
        <dbReference type="ARBA" id="ARBA00005502"/>
    </source>
</evidence>
<keyword evidence="10 13" id="KW-0520">NAD</keyword>
<evidence type="ECO:0000256" key="16">
    <source>
        <dbReference type="PIRSR" id="PIRSR000130-4"/>
    </source>
</evidence>
<dbReference type="SMART" id="SM00116">
    <property type="entry name" value="CBS"/>
    <property type="match status" value="2"/>
</dbReference>
<accession>A0A2H0YWP0</accession>
<keyword evidence="9 13" id="KW-0560">Oxidoreductase</keyword>